<keyword evidence="2 5" id="KW-0812">Transmembrane</keyword>
<keyword evidence="4 5" id="KW-0472">Membrane</keyword>
<evidence type="ECO:0000259" key="6">
    <source>
        <dbReference type="Pfam" id="PF06305"/>
    </source>
</evidence>
<evidence type="ECO:0000256" key="5">
    <source>
        <dbReference type="SAM" id="Phobius"/>
    </source>
</evidence>
<dbReference type="GO" id="GO:0005886">
    <property type="term" value="C:plasma membrane"/>
    <property type="evidence" value="ECO:0007669"/>
    <property type="project" value="InterPro"/>
</dbReference>
<keyword evidence="8" id="KW-1185">Reference proteome</keyword>
<evidence type="ECO:0000256" key="4">
    <source>
        <dbReference type="ARBA" id="ARBA00023136"/>
    </source>
</evidence>
<keyword evidence="3 5" id="KW-1133">Transmembrane helix</keyword>
<protein>
    <submittedName>
        <fullName evidence="7">LapA family protein</fullName>
    </submittedName>
</protein>
<feature type="transmembrane region" description="Helical" evidence="5">
    <location>
        <begin position="36"/>
        <end position="65"/>
    </location>
</feature>
<proteinExistence type="predicted"/>
<dbReference type="KEGG" id="pais:PFX98_17755"/>
<gene>
    <name evidence="7" type="ORF">PFX98_17755</name>
</gene>
<feature type="domain" description="Lipopolysaccharide assembly protein A" evidence="6">
    <location>
        <begin position="22"/>
        <end position="73"/>
    </location>
</feature>
<dbReference type="EMBL" id="CP116346">
    <property type="protein sequence ID" value="WIT10747.1"/>
    <property type="molecule type" value="Genomic_DNA"/>
</dbReference>
<evidence type="ECO:0000256" key="1">
    <source>
        <dbReference type="ARBA" id="ARBA00022475"/>
    </source>
</evidence>
<dbReference type="RefSeq" id="WP_285231821.1">
    <property type="nucleotide sequence ID" value="NZ_CP116346.1"/>
</dbReference>
<dbReference type="Proteomes" id="UP001177769">
    <property type="component" value="Chromosome"/>
</dbReference>
<dbReference type="Pfam" id="PF06305">
    <property type="entry name" value="LapA_dom"/>
    <property type="match status" value="1"/>
</dbReference>
<dbReference type="AlphaFoldDB" id="A0AA95SLW7"/>
<keyword evidence="1" id="KW-1003">Cell membrane</keyword>
<name>A0AA95SLW7_9BURK</name>
<accession>A0AA95SLW7</accession>
<dbReference type="InterPro" id="IPR010445">
    <property type="entry name" value="LapA_dom"/>
</dbReference>
<evidence type="ECO:0000313" key="8">
    <source>
        <dbReference type="Proteomes" id="UP001177769"/>
    </source>
</evidence>
<organism evidence="7 8">
    <name type="scientific">Paucibacter sediminis</name>
    <dbReference type="NCBI Taxonomy" id="3019553"/>
    <lineage>
        <taxon>Bacteria</taxon>
        <taxon>Pseudomonadati</taxon>
        <taxon>Pseudomonadota</taxon>
        <taxon>Betaproteobacteria</taxon>
        <taxon>Burkholderiales</taxon>
        <taxon>Sphaerotilaceae</taxon>
        <taxon>Roseateles</taxon>
    </lineage>
</organism>
<evidence type="ECO:0000313" key="7">
    <source>
        <dbReference type="EMBL" id="WIT10747.1"/>
    </source>
</evidence>
<evidence type="ECO:0000256" key="2">
    <source>
        <dbReference type="ARBA" id="ARBA00022692"/>
    </source>
</evidence>
<sequence>MRLFVWLFRAFLFFALFAFALNNSQEVVVHWFFGRAWSAPLVIIVLIAFGFGCALGVLAMVPAWWHHRRAAARQVALDLPAAATPDPASAPIVRDGL</sequence>
<reference evidence="7" key="1">
    <citation type="submission" date="2023-01" db="EMBL/GenBank/DDBJ databases">
        <title>Whole genome sequence of Paucibacter sp. S2-9 isolated from pond sediment.</title>
        <authorList>
            <person name="Jung J.Y."/>
        </authorList>
    </citation>
    <scope>NUCLEOTIDE SEQUENCE</scope>
    <source>
        <strain evidence="7">S2-9</strain>
    </source>
</reference>
<evidence type="ECO:0000256" key="3">
    <source>
        <dbReference type="ARBA" id="ARBA00022989"/>
    </source>
</evidence>